<keyword evidence="4" id="KW-1185">Reference proteome</keyword>
<dbReference type="Proteomes" id="UP000252519">
    <property type="component" value="Unassembled WGS sequence"/>
</dbReference>
<dbReference type="STRING" id="29170.A0A368GI71"/>
<gene>
    <name evidence="3" type="ORF">ANCCAN_09937</name>
</gene>
<dbReference type="EMBL" id="JOJR01000139">
    <property type="protein sequence ID" value="RCN44074.1"/>
    <property type="molecule type" value="Genomic_DNA"/>
</dbReference>
<feature type="transmembrane region" description="Helical" evidence="2">
    <location>
        <begin position="6"/>
        <end position="27"/>
    </location>
</feature>
<comment type="caution">
    <text evidence="3">The sequence shown here is derived from an EMBL/GenBank/DDBJ whole genome shotgun (WGS) entry which is preliminary data.</text>
</comment>
<accession>A0A368GI71</accession>
<keyword evidence="2" id="KW-0812">Transmembrane</keyword>
<keyword evidence="2" id="KW-1133">Transmembrane helix</keyword>
<proteinExistence type="predicted"/>
<evidence type="ECO:0000256" key="2">
    <source>
        <dbReference type="SAM" id="Phobius"/>
    </source>
</evidence>
<feature type="region of interest" description="Disordered" evidence="1">
    <location>
        <begin position="82"/>
        <end position="125"/>
    </location>
</feature>
<protein>
    <submittedName>
        <fullName evidence="3">Uncharacterized protein</fullName>
    </submittedName>
</protein>
<feature type="compositionally biased region" description="Polar residues" evidence="1">
    <location>
        <begin position="102"/>
        <end position="111"/>
    </location>
</feature>
<dbReference type="OrthoDB" id="8065060at2759"/>
<evidence type="ECO:0000313" key="3">
    <source>
        <dbReference type="EMBL" id="RCN44074.1"/>
    </source>
</evidence>
<dbReference type="AlphaFoldDB" id="A0A368GI71"/>
<reference evidence="3 4" key="1">
    <citation type="submission" date="2014-10" db="EMBL/GenBank/DDBJ databases">
        <title>Draft genome of the hookworm Ancylostoma caninum.</title>
        <authorList>
            <person name="Mitreva M."/>
        </authorList>
    </citation>
    <scope>NUCLEOTIDE SEQUENCE [LARGE SCALE GENOMIC DNA]</scope>
    <source>
        <strain evidence="3 4">Baltimore</strain>
    </source>
</reference>
<sequence length="125" mass="14024">MGMFMGMSVITVVEVVMYCSKIGWITISKKRRYYMYQKRAQEKEHEKQLEATVRGFEMLQNPKPVGDKYNVGACVETPAGKAPLENDAKIKDGVTQMEADQRTSPKSSTASVGPLSTIEEKEENL</sequence>
<evidence type="ECO:0000256" key="1">
    <source>
        <dbReference type="SAM" id="MobiDB-lite"/>
    </source>
</evidence>
<keyword evidence="2" id="KW-0472">Membrane</keyword>
<evidence type="ECO:0000313" key="4">
    <source>
        <dbReference type="Proteomes" id="UP000252519"/>
    </source>
</evidence>
<name>A0A368GI71_ANCCA</name>
<organism evidence="3 4">
    <name type="scientific">Ancylostoma caninum</name>
    <name type="common">Dog hookworm</name>
    <dbReference type="NCBI Taxonomy" id="29170"/>
    <lineage>
        <taxon>Eukaryota</taxon>
        <taxon>Metazoa</taxon>
        <taxon>Ecdysozoa</taxon>
        <taxon>Nematoda</taxon>
        <taxon>Chromadorea</taxon>
        <taxon>Rhabditida</taxon>
        <taxon>Rhabditina</taxon>
        <taxon>Rhabditomorpha</taxon>
        <taxon>Strongyloidea</taxon>
        <taxon>Ancylostomatidae</taxon>
        <taxon>Ancylostomatinae</taxon>
        <taxon>Ancylostoma</taxon>
    </lineage>
</organism>